<reference evidence="4" key="1">
    <citation type="journal article" date="2019" name="Int. J. Syst. Evol. Microbiol.">
        <title>The Global Catalogue of Microorganisms (GCM) 10K type strain sequencing project: providing services to taxonomists for standard genome sequencing and annotation.</title>
        <authorList>
            <consortium name="The Broad Institute Genomics Platform"/>
            <consortium name="The Broad Institute Genome Sequencing Center for Infectious Disease"/>
            <person name="Wu L."/>
            <person name="Ma J."/>
        </authorList>
    </citation>
    <scope>NUCLEOTIDE SEQUENCE [LARGE SCALE GENOMIC DNA]</scope>
    <source>
        <strain evidence="4">JCM 17666</strain>
    </source>
</reference>
<dbReference type="EMBL" id="BAABFO010000034">
    <property type="protein sequence ID" value="GAA4342517.1"/>
    <property type="molecule type" value="Genomic_DNA"/>
</dbReference>
<keyword evidence="4" id="KW-1185">Reference proteome</keyword>
<accession>A0ABP8HQ37</accession>
<name>A0ABP8HQ37_9BURK</name>
<proteinExistence type="predicted"/>
<dbReference type="InterPro" id="IPR032466">
    <property type="entry name" value="Metal_Hydrolase"/>
</dbReference>
<dbReference type="Proteomes" id="UP001501671">
    <property type="component" value="Unassembled WGS sequence"/>
</dbReference>
<comment type="caution">
    <text evidence="3">The sequence shown here is derived from an EMBL/GenBank/DDBJ whole genome shotgun (WGS) entry which is preliminary data.</text>
</comment>
<dbReference type="Gene3D" id="3.20.20.140">
    <property type="entry name" value="Metal-dependent hydrolases"/>
    <property type="match status" value="1"/>
</dbReference>
<evidence type="ECO:0000256" key="1">
    <source>
        <dbReference type="ARBA" id="ARBA00023239"/>
    </source>
</evidence>
<dbReference type="PANTHER" id="PTHR21240:SF28">
    <property type="entry name" value="ISO-OROTATE DECARBOXYLASE (EUROFUNG)"/>
    <property type="match status" value="1"/>
</dbReference>
<gene>
    <name evidence="3" type="ORF">GCM10023144_44600</name>
</gene>
<dbReference type="RefSeq" id="WP_345252147.1">
    <property type="nucleotide sequence ID" value="NZ_BAABFO010000034.1"/>
</dbReference>
<sequence>MSSPHRIDVHFHTVPPAFVEAIRRDGINARTPEWSPDLALSMMDRHGIAAAVTSLSVPGTHFGDDAKARVLTRQCNDYYAQCVAGHPDRFGAFGSTSLPDVEAACADVAYALDTLKLDGMGLLTNYAGKYLGHPDFDPVLQELDRREAVVLIHPTFPPYGQAVSIGVPPFLVEYLFETTRAATSLVFSGALDRFPRIRFILSHAGGTLPYAAWRIADIAWRQLAQEEHAAKYPLPLIEQERERMSLDTVLSRLRRFWYDTALSPGAQTLGALQAVADPSRILFGSDWPYAPETMTADSIASLSAAGLLTEAQRADVERNNALQLFPRLARALRL</sequence>
<keyword evidence="1" id="KW-0456">Lyase</keyword>
<evidence type="ECO:0000313" key="4">
    <source>
        <dbReference type="Proteomes" id="UP001501671"/>
    </source>
</evidence>
<protein>
    <submittedName>
        <fullName evidence="3">Amidohydrolase family protein</fullName>
    </submittedName>
</protein>
<dbReference type="PANTHER" id="PTHR21240">
    <property type="entry name" value="2-AMINO-3-CARBOXYLMUCONATE-6-SEMIALDEHYDE DECARBOXYLASE"/>
    <property type="match status" value="1"/>
</dbReference>
<dbReference type="SUPFAM" id="SSF51556">
    <property type="entry name" value="Metallo-dependent hydrolases"/>
    <property type="match status" value="1"/>
</dbReference>
<dbReference type="InterPro" id="IPR032465">
    <property type="entry name" value="ACMSD"/>
</dbReference>
<evidence type="ECO:0000313" key="3">
    <source>
        <dbReference type="EMBL" id="GAA4342517.1"/>
    </source>
</evidence>
<dbReference type="Pfam" id="PF04909">
    <property type="entry name" value="Amidohydro_2"/>
    <property type="match status" value="1"/>
</dbReference>
<feature type="domain" description="Amidohydrolase-related" evidence="2">
    <location>
        <begin position="7"/>
        <end position="326"/>
    </location>
</feature>
<organism evidence="3 4">
    <name type="scientific">Pigmentiphaga soli</name>
    <dbReference type="NCBI Taxonomy" id="1007095"/>
    <lineage>
        <taxon>Bacteria</taxon>
        <taxon>Pseudomonadati</taxon>
        <taxon>Pseudomonadota</taxon>
        <taxon>Betaproteobacteria</taxon>
        <taxon>Burkholderiales</taxon>
        <taxon>Alcaligenaceae</taxon>
        <taxon>Pigmentiphaga</taxon>
    </lineage>
</organism>
<evidence type="ECO:0000259" key="2">
    <source>
        <dbReference type="Pfam" id="PF04909"/>
    </source>
</evidence>
<dbReference type="InterPro" id="IPR006680">
    <property type="entry name" value="Amidohydro-rel"/>
</dbReference>